<proteinExistence type="predicted"/>
<organism evidence="2 3">
    <name type="scientific">Corchorus olitorius</name>
    <dbReference type="NCBI Taxonomy" id="93759"/>
    <lineage>
        <taxon>Eukaryota</taxon>
        <taxon>Viridiplantae</taxon>
        <taxon>Streptophyta</taxon>
        <taxon>Embryophyta</taxon>
        <taxon>Tracheophyta</taxon>
        <taxon>Spermatophyta</taxon>
        <taxon>Magnoliopsida</taxon>
        <taxon>eudicotyledons</taxon>
        <taxon>Gunneridae</taxon>
        <taxon>Pentapetalae</taxon>
        <taxon>rosids</taxon>
        <taxon>malvids</taxon>
        <taxon>Malvales</taxon>
        <taxon>Malvaceae</taxon>
        <taxon>Grewioideae</taxon>
        <taxon>Apeibeae</taxon>
        <taxon>Corchorus</taxon>
    </lineage>
</organism>
<feature type="compositionally biased region" description="Basic and acidic residues" evidence="1">
    <location>
        <begin position="1"/>
        <end position="11"/>
    </location>
</feature>
<dbReference type="AlphaFoldDB" id="A0A1R3H442"/>
<evidence type="ECO:0000313" key="2">
    <source>
        <dbReference type="EMBL" id="OMO65006.1"/>
    </source>
</evidence>
<comment type="caution">
    <text evidence="2">The sequence shown here is derived from an EMBL/GenBank/DDBJ whole genome shotgun (WGS) entry which is preliminary data.</text>
</comment>
<keyword evidence="3" id="KW-1185">Reference proteome</keyword>
<feature type="compositionally biased region" description="Low complexity" evidence="1">
    <location>
        <begin position="16"/>
        <end position="25"/>
    </location>
</feature>
<name>A0A1R3H442_9ROSI</name>
<gene>
    <name evidence="2" type="ORF">COLO4_31610</name>
</gene>
<protein>
    <submittedName>
        <fullName evidence="2">Uncharacterized protein</fullName>
    </submittedName>
</protein>
<reference evidence="3" key="1">
    <citation type="submission" date="2013-09" db="EMBL/GenBank/DDBJ databases">
        <title>Corchorus olitorius genome sequencing.</title>
        <authorList>
            <person name="Alam M."/>
            <person name="Haque M.S."/>
            <person name="Islam M.S."/>
            <person name="Emdad E.M."/>
            <person name="Islam M.M."/>
            <person name="Ahmed B."/>
            <person name="Halim A."/>
            <person name="Hossen Q.M.M."/>
            <person name="Hossain M.Z."/>
            <person name="Ahmed R."/>
            <person name="Khan M.M."/>
            <person name="Islam R."/>
            <person name="Rashid M.M."/>
            <person name="Khan S.A."/>
            <person name="Rahman M.S."/>
            <person name="Alam M."/>
            <person name="Yahiya A.S."/>
            <person name="Khan M.S."/>
            <person name="Azam M.S."/>
            <person name="Haque T."/>
            <person name="Lashkar M.Z.H."/>
            <person name="Akhand A.I."/>
            <person name="Morshed G."/>
            <person name="Roy S."/>
            <person name="Uddin K.S."/>
            <person name="Rabeya T."/>
            <person name="Hossain A.S."/>
            <person name="Chowdhury A."/>
            <person name="Snigdha A.R."/>
            <person name="Mortoza M.S."/>
            <person name="Matin S.A."/>
            <person name="Hoque S.M.E."/>
            <person name="Islam M.K."/>
            <person name="Roy D.K."/>
            <person name="Haider R."/>
            <person name="Moosa M.M."/>
            <person name="Elias S.M."/>
            <person name="Hasan A.M."/>
            <person name="Jahan S."/>
            <person name="Shafiuddin M."/>
            <person name="Mahmood N."/>
            <person name="Shommy N.S."/>
        </authorList>
    </citation>
    <scope>NUCLEOTIDE SEQUENCE [LARGE SCALE GENOMIC DNA]</scope>
    <source>
        <strain evidence="3">cv. O-4</strain>
    </source>
</reference>
<dbReference type="Proteomes" id="UP000187203">
    <property type="component" value="Unassembled WGS sequence"/>
</dbReference>
<dbReference type="EMBL" id="AWUE01020863">
    <property type="protein sequence ID" value="OMO65006.1"/>
    <property type="molecule type" value="Genomic_DNA"/>
</dbReference>
<feature type="compositionally biased region" description="Basic and acidic residues" evidence="1">
    <location>
        <begin position="50"/>
        <end position="74"/>
    </location>
</feature>
<evidence type="ECO:0000256" key="1">
    <source>
        <dbReference type="SAM" id="MobiDB-lite"/>
    </source>
</evidence>
<sequence length="74" mass="8487">MCKDKNPDSTRRQKIQKPGQKPPIKSSLDGPIIPQHGMLCNEHASNNFEDEQKGYNHKDGDQTTLDRIEHQQAY</sequence>
<evidence type="ECO:0000313" key="3">
    <source>
        <dbReference type="Proteomes" id="UP000187203"/>
    </source>
</evidence>
<feature type="region of interest" description="Disordered" evidence="1">
    <location>
        <begin position="1"/>
        <end position="74"/>
    </location>
</feature>
<accession>A0A1R3H442</accession>